<accession>A0A1G7V0S5</accession>
<dbReference type="InterPro" id="IPR008278">
    <property type="entry name" value="4-PPantetheinyl_Trfase_dom"/>
</dbReference>
<reference evidence="3 4" key="1">
    <citation type="submission" date="2016-10" db="EMBL/GenBank/DDBJ databases">
        <authorList>
            <person name="de Groot N.N."/>
        </authorList>
    </citation>
    <scope>NUCLEOTIDE SEQUENCE [LARGE SCALE GENOMIC DNA]</scope>
    <source>
        <strain evidence="3 4">DSM 19803</strain>
    </source>
</reference>
<dbReference type="Pfam" id="PF01648">
    <property type="entry name" value="ACPS"/>
    <property type="match status" value="1"/>
</dbReference>
<gene>
    <name evidence="3" type="ORF">SAMN04488027_1033</name>
</gene>
<evidence type="ECO:0000256" key="1">
    <source>
        <dbReference type="ARBA" id="ARBA00022679"/>
    </source>
</evidence>
<keyword evidence="4" id="KW-1185">Reference proteome</keyword>
<dbReference type="SUPFAM" id="SSF56214">
    <property type="entry name" value="4'-phosphopantetheinyl transferase"/>
    <property type="match status" value="1"/>
</dbReference>
<organism evidence="3 4">
    <name type="scientific">Psychroflexus sediminis</name>
    <dbReference type="NCBI Taxonomy" id="470826"/>
    <lineage>
        <taxon>Bacteria</taxon>
        <taxon>Pseudomonadati</taxon>
        <taxon>Bacteroidota</taxon>
        <taxon>Flavobacteriia</taxon>
        <taxon>Flavobacteriales</taxon>
        <taxon>Flavobacteriaceae</taxon>
        <taxon>Psychroflexus</taxon>
    </lineage>
</organism>
<protein>
    <submittedName>
        <fullName evidence="3">4'-phosphopantetheinyl transferase superfamily protein</fullName>
    </submittedName>
</protein>
<dbReference type="EMBL" id="FNCW01000003">
    <property type="protein sequence ID" value="SDG53393.1"/>
    <property type="molecule type" value="Genomic_DNA"/>
</dbReference>
<dbReference type="STRING" id="470826.SAMN04488027_1033"/>
<dbReference type="OrthoDB" id="663853at2"/>
<proteinExistence type="predicted"/>
<keyword evidence="1 3" id="KW-0808">Transferase</keyword>
<feature type="domain" description="4'-phosphopantetheinyl transferase" evidence="2">
    <location>
        <begin position="2"/>
        <end position="95"/>
    </location>
</feature>
<evidence type="ECO:0000313" key="3">
    <source>
        <dbReference type="EMBL" id="SDG53393.1"/>
    </source>
</evidence>
<name>A0A1G7V0S5_9FLAO</name>
<dbReference type="RefSeq" id="WP_093365490.1">
    <property type="nucleotide sequence ID" value="NZ_FNCW01000003.1"/>
</dbReference>
<evidence type="ECO:0000259" key="2">
    <source>
        <dbReference type="Pfam" id="PF01648"/>
    </source>
</evidence>
<dbReference type="GO" id="GO:0008897">
    <property type="term" value="F:holo-[acyl-carrier-protein] synthase activity"/>
    <property type="evidence" value="ECO:0007669"/>
    <property type="project" value="InterPro"/>
</dbReference>
<evidence type="ECO:0000313" key="4">
    <source>
        <dbReference type="Proteomes" id="UP000199296"/>
    </source>
</evidence>
<sequence>MIGNDIVDLAKAKEESNIFRPRYLQKVSSPEEIERILSATDPVKCFWRMWTMKESAYKAFQRQFDLKPVFNPFAFTCLFEDSEFGTVDFRDHQLAIKTLQTEDFVYSEVLDNEHNHNFFGGSCDFLLKVKNQLNLPSLPKFTKTELGLPVLSLADKISPVSKTHHGKFQAFQY</sequence>
<dbReference type="InterPro" id="IPR037143">
    <property type="entry name" value="4-PPantetheinyl_Trfase_dom_sf"/>
</dbReference>
<dbReference type="Gene3D" id="3.90.470.20">
    <property type="entry name" value="4'-phosphopantetheinyl transferase domain"/>
    <property type="match status" value="1"/>
</dbReference>
<dbReference type="Proteomes" id="UP000199296">
    <property type="component" value="Unassembled WGS sequence"/>
</dbReference>
<dbReference type="GO" id="GO:0000287">
    <property type="term" value="F:magnesium ion binding"/>
    <property type="evidence" value="ECO:0007669"/>
    <property type="project" value="InterPro"/>
</dbReference>
<dbReference type="AlphaFoldDB" id="A0A1G7V0S5"/>